<feature type="transmembrane region" description="Helical" evidence="13">
    <location>
        <begin position="58"/>
        <end position="84"/>
    </location>
</feature>
<dbReference type="CDD" id="cd15947">
    <property type="entry name" value="7tmA_OR2B-like"/>
    <property type="match status" value="1"/>
</dbReference>
<keyword evidence="3 13" id="KW-1003">Cell membrane</keyword>
<evidence type="ECO:0000256" key="7">
    <source>
        <dbReference type="ARBA" id="ARBA00022989"/>
    </source>
</evidence>
<reference evidence="15" key="1">
    <citation type="journal article" date="2020" name="Gigascience">
        <title>An improved pig reference genome sequence to enable pig genetics and genomics research.</title>
        <authorList>
            <person name="Warr A."/>
            <person name="Affara N."/>
            <person name="Aken B."/>
            <person name="Beiki H."/>
            <person name="Bickhart D.M."/>
            <person name="Billis K."/>
            <person name="Chow W."/>
            <person name="Eory L."/>
            <person name="Finlayson H.A."/>
            <person name="Flicek P."/>
            <person name="Giron C.G."/>
            <person name="Griffin D.K."/>
            <person name="Hall R."/>
            <person name="Hannum G."/>
            <person name="Hourlier T."/>
            <person name="Howe K."/>
            <person name="Hume D.A."/>
            <person name="Izuogu O."/>
            <person name="Kim K."/>
            <person name="Koren S."/>
            <person name="Liu H."/>
            <person name="Manchanda N."/>
            <person name="Martin F.J."/>
            <person name="Nonneman D.J."/>
            <person name="O'Connor R.E."/>
            <person name="Phillippy A.M."/>
            <person name="Rohrer G.A."/>
            <person name="Rosen B.D."/>
            <person name="Rund L.A."/>
            <person name="Sargent C.A."/>
            <person name="Schook L.B."/>
            <person name="Schroeder S.G."/>
            <person name="Schwartz A.S."/>
            <person name="Skinner B.M."/>
            <person name="Talbot R."/>
            <person name="Tseng E."/>
            <person name="Tuggle C.K."/>
            <person name="Watson M."/>
            <person name="Smith T.P.L."/>
            <person name="Archibald A.L."/>
        </authorList>
    </citation>
    <scope>NUCLEOTIDE SEQUENCE [LARGE SCALE GENOMIC DNA]</scope>
    <source>
        <strain evidence="15">Duroc</strain>
    </source>
</reference>
<dbReference type="InParanoid" id="A0A287B8M1"/>
<dbReference type="PROSITE" id="PS50262">
    <property type="entry name" value="G_PROTEIN_RECEP_F1_2"/>
    <property type="match status" value="1"/>
</dbReference>
<evidence type="ECO:0000259" key="14">
    <source>
        <dbReference type="PROSITE" id="PS50262"/>
    </source>
</evidence>
<dbReference type="SUPFAM" id="SSF81321">
    <property type="entry name" value="Family A G protein-coupled receptor-like"/>
    <property type="match status" value="1"/>
</dbReference>
<dbReference type="Bgee" id="ENSSSCG00000031795">
    <property type="expression patterns" value="Expressed in spleen"/>
</dbReference>
<evidence type="ECO:0000256" key="11">
    <source>
        <dbReference type="ARBA" id="ARBA00023224"/>
    </source>
</evidence>
<dbReference type="PRINTS" id="PR00237">
    <property type="entry name" value="GPCRRHODOPSN"/>
</dbReference>
<evidence type="ECO:0000256" key="9">
    <source>
        <dbReference type="ARBA" id="ARBA00023136"/>
    </source>
</evidence>
<proteinExistence type="inferred from homology"/>
<evidence type="ECO:0000256" key="10">
    <source>
        <dbReference type="ARBA" id="ARBA00023170"/>
    </source>
</evidence>
<dbReference type="Ensembl" id="ENSSSCT00000100288.1">
    <property type="protein sequence ID" value="ENSSSCP00000077596.1"/>
    <property type="gene ID" value="ENSSSCG00000055995.1"/>
</dbReference>
<dbReference type="eggNOG" id="ENOG502TAH4">
    <property type="taxonomic scope" value="Eukaryota"/>
</dbReference>
<evidence type="ECO:0000256" key="5">
    <source>
        <dbReference type="ARBA" id="ARBA00022692"/>
    </source>
</evidence>
<dbReference type="GO" id="GO:0005886">
    <property type="term" value="C:plasma membrane"/>
    <property type="evidence" value="ECO:0000318"/>
    <property type="project" value="GO_Central"/>
</dbReference>
<feature type="transmembrane region" description="Helical" evidence="13">
    <location>
        <begin position="271"/>
        <end position="290"/>
    </location>
</feature>
<dbReference type="GO" id="GO:0050911">
    <property type="term" value="P:detection of chemical stimulus involved in sensory perception of smell"/>
    <property type="evidence" value="ECO:0000318"/>
    <property type="project" value="GO_Central"/>
</dbReference>
<evidence type="ECO:0000256" key="1">
    <source>
        <dbReference type="ARBA" id="ARBA00003929"/>
    </source>
</evidence>
<evidence type="ECO:0000256" key="13">
    <source>
        <dbReference type="RuleBase" id="RU363047"/>
    </source>
</evidence>
<dbReference type="STRING" id="9823.ENSSSCP00000052427"/>
<dbReference type="FunFam" id="1.20.1070.10:FF:000005">
    <property type="entry name" value="Olfactory receptor"/>
    <property type="match status" value="1"/>
</dbReference>
<keyword evidence="9 13" id="KW-0472">Membrane</keyword>
<keyword evidence="16" id="KW-1185">Reference proteome</keyword>
<dbReference type="PRINTS" id="PR00245">
    <property type="entry name" value="OLFACTORYR"/>
</dbReference>
<keyword evidence="8 12" id="KW-0297">G-protein coupled receptor</keyword>
<evidence type="ECO:0000313" key="15">
    <source>
        <dbReference type="Ensembl" id="ENSSSCP00000077596.1"/>
    </source>
</evidence>
<dbReference type="AlphaFoldDB" id="A0A287B8M1"/>
<dbReference type="PaxDb" id="9823-ENSSSCP00000001333"/>
<feature type="transmembrane region" description="Helical" evidence="13">
    <location>
        <begin position="90"/>
        <end position="118"/>
    </location>
</feature>
<evidence type="ECO:0000313" key="16">
    <source>
        <dbReference type="Proteomes" id="UP000008227"/>
    </source>
</evidence>
<reference evidence="15" key="3">
    <citation type="submission" date="2025-09" db="UniProtKB">
        <authorList>
            <consortium name="Ensembl"/>
        </authorList>
    </citation>
    <scope>IDENTIFICATION</scope>
</reference>
<dbReference type="Pfam" id="PF13853">
    <property type="entry name" value="7tm_4"/>
    <property type="match status" value="1"/>
</dbReference>
<dbReference type="GO" id="GO:0004930">
    <property type="term" value="F:G protein-coupled receptor activity"/>
    <property type="evidence" value="ECO:0007669"/>
    <property type="project" value="UniProtKB-KW"/>
</dbReference>
<evidence type="ECO:0000256" key="4">
    <source>
        <dbReference type="ARBA" id="ARBA00022606"/>
    </source>
</evidence>
<keyword evidence="10 12" id="KW-0675">Receptor</keyword>
<comment type="subcellular location">
    <subcellularLocation>
        <location evidence="2 13">Cell membrane</location>
        <topology evidence="2 13">Multi-pass membrane protein</topology>
    </subcellularLocation>
</comment>
<evidence type="ECO:0000256" key="12">
    <source>
        <dbReference type="RuleBase" id="RU000688"/>
    </source>
</evidence>
<keyword evidence="4 13" id="KW-0716">Sensory transduction</keyword>
<dbReference type="PROSITE" id="PS00237">
    <property type="entry name" value="G_PROTEIN_RECEP_F1_1"/>
    <property type="match status" value="1"/>
</dbReference>
<evidence type="ECO:0000256" key="2">
    <source>
        <dbReference type="ARBA" id="ARBA00004651"/>
    </source>
</evidence>
<dbReference type="GeneID" id="100141414"/>
<protein>
    <recommendedName>
        <fullName evidence="13">Olfactory receptor</fullName>
    </recommendedName>
</protein>
<dbReference type="RefSeq" id="NP_001116627.2">
    <property type="nucleotide sequence ID" value="NM_001123155.2"/>
</dbReference>
<dbReference type="InterPro" id="IPR017452">
    <property type="entry name" value="GPCR_Rhodpsn_7TM"/>
</dbReference>
<keyword evidence="5 12" id="KW-0812">Transmembrane</keyword>
<keyword evidence="6 13" id="KW-0552">Olfaction</keyword>
<dbReference type="OrthoDB" id="9441928at2759"/>
<feature type="transmembrane region" description="Helical" evidence="13">
    <location>
        <begin position="198"/>
        <end position="224"/>
    </location>
</feature>
<dbReference type="OMA" id="PYAQDQG"/>
<dbReference type="PANTHER" id="PTHR26453">
    <property type="entry name" value="OLFACTORY RECEPTOR"/>
    <property type="match status" value="1"/>
</dbReference>
<dbReference type="Proteomes" id="UP000008227">
    <property type="component" value="Chromosome 7"/>
</dbReference>
<keyword evidence="11 12" id="KW-0807">Transducer</keyword>
<evidence type="ECO:0000256" key="3">
    <source>
        <dbReference type="ARBA" id="ARBA00022475"/>
    </source>
</evidence>
<gene>
    <name evidence="15" type="primary">OLF42-3</name>
</gene>
<dbReference type="Gene3D" id="1.20.1070.10">
    <property type="entry name" value="Rhodopsin 7-helix transmembrane proteins"/>
    <property type="match status" value="1"/>
</dbReference>
<feature type="domain" description="G-protein coupled receptors family 1 profile" evidence="14">
    <location>
        <begin position="39"/>
        <end position="288"/>
    </location>
</feature>
<comment type="similarity">
    <text evidence="12">Belongs to the G-protein coupled receptor 1 family.</text>
</comment>
<reference evidence="15" key="2">
    <citation type="submission" date="2025-08" db="UniProtKB">
        <authorList>
            <consortium name="Ensembl"/>
        </authorList>
    </citation>
    <scope>IDENTIFICATION</scope>
</reference>
<evidence type="ECO:0000256" key="8">
    <source>
        <dbReference type="ARBA" id="ARBA00023040"/>
    </source>
</evidence>
<dbReference type="InterPro" id="IPR000725">
    <property type="entry name" value="Olfact_rcpt"/>
</dbReference>
<evidence type="ECO:0000256" key="6">
    <source>
        <dbReference type="ARBA" id="ARBA00022725"/>
    </source>
</evidence>
<sequence length="312" mass="34751">MVNRSSPAGFLLLGFSEHPELERILFVVVFASYLLTLAGNTLIILLSVLDPRLHSPMYFFLSNLSFLDLCFTTSCVPQMLVHLWGPHKTISFLGCAVQLFIFLLLGTTECVLLTVMAFDRYVAVCQPLHYATTMHPRLCRQLAAVAWVIGLVESMVQTPPTLRLPFCPHRQVDDFVCEVPSLIRLSCGDTTYNEIQMAVASVFILVVPLSLILVSYGAIARAVLRISSATAWRKALGTCSSHLAVVTLFYSSVIAVYLQPKSPYAQRRGKFFGLFYAVGIPSLNPLIYTLRNKEVKRALGRLLGQDRDSRES</sequence>
<dbReference type="GeneTree" id="ENSGT01150000286913"/>
<feature type="transmembrane region" description="Helical" evidence="13">
    <location>
        <begin position="236"/>
        <end position="259"/>
    </location>
</feature>
<comment type="function">
    <text evidence="1">Putative odorant or sperm cell receptor.</text>
</comment>
<dbReference type="GO" id="GO:0004984">
    <property type="term" value="F:olfactory receptor activity"/>
    <property type="evidence" value="ECO:0000318"/>
    <property type="project" value="GO_Central"/>
</dbReference>
<dbReference type="InterPro" id="IPR000276">
    <property type="entry name" value="GPCR_Rhodpsn"/>
</dbReference>
<name>A0A287B8M1_PIG</name>
<feature type="transmembrane region" description="Helical" evidence="13">
    <location>
        <begin position="24"/>
        <end position="46"/>
    </location>
</feature>
<organism evidence="15 16">
    <name type="scientific">Sus scrofa</name>
    <name type="common">Pig</name>
    <dbReference type="NCBI Taxonomy" id="9823"/>
    <lineage>
        <taxon>Eukaryota</taxon>
        <taxon>Metazoa</taxon>
        <taxon>Chordata</taxon>
        <taxon>Craniata</taxon>
        <taxon>Vertebrata</taxon>
        <taxon>Euteleostomi</taxon>
        <taxon>Mammalia</taxon>
        <taxon>Eutheria</taxon>
        <taxon>Laurasiatheria</taxon>
        <taxon>Artiodactyla</taxon>
        <taxon>Suina</taxon>
        <taxon>Suidae</taxon>
        <taxon>Sus</taxon>
    </lineage>
</organism>
<accession>A0A287B8M1</accession>
<dbReference type="CTD" id="100141414"/>
<keyword evidence="7 13" id="KW-1133">Transmembrane helix</keyword>